<proteinExistence type="predicted"/>
<protein>
    <submittedName>
        <fullName evidence="1">Uncharacterized protein</fullName>
    </submittedName>
</protein>
<accession>A0A0E9PZQ7</accession>
<sequence length="26" mass="2965">MLKSLDSFADFSLLYELAELRGSLVF</sequence>
<evidence type="ECO:0000313" key="1">
    <source>
        <dbReference type="EMBL" id="JAH09343.1"/>
    </source>
</evidence>
<dbReference type="AlphaFoldDB" id="A0A0E9PZQ7"/>
<dbReference type="EMBL" id="GBXM01099234">
    <property type="protein sequence ID" value="JAH09343.1"/>
    <property type="molecule type" value="Transcribed_RNA"/>
</dbReference>
<organism evidence="1">
    <name type="scientific">Anguilla anguilla</name>
    <name type="common">European freshwater eel</name>
    <name type="synonym">Muraena anguilla</name>
    <dbReference type="NCBI Taxonomy" id="7936"/>
    <lineage>
        <taxon>Eukaryota</taxon>
        <taxon>Metazoa</taxon>
        <taxon>Chordata</taxon>
        <taxon>Craniata</taxon>
        <taxon>Vertebrata</taxon>
        <taxon>Euteleostomi</taxon>
        <taxon>Actinopterygii</taxon>
        <taxon>Neopterygii</taxon>
        <taxon>Teleostei</taxon>
        <taxon>Anguilliformes</taxon>
        <taxon>Anguillidae</taxon>
        <taxon>Anguilla</taxon>
    </lineage>
</organism>
<reference evidence="1" key="1">
    <citation type="submission" date="2014-11" db="EMBL/GenBank/DDBJ databases">
        <authorList>
            <person name="Amaro Gonzalez C."/>
        </authorList>
    </citation>
    <scope>NUCLEOTIDE SEQUENCE</scope>
</reference>
<reference evidence="1" key="2">
    <citation type="journal article" date="2015" name="Fish Shellfish Immunol.">
        <title>Early steps in the European eel (Anguilla anguilla)-Vibrio vulnificus interaction in the gills: Role of the RtxA13 toxin.</title>
        <authorList>
            <person name="Callol A."/>
            <person name="Pajuelo D."/>
            <person name="Ebbesson L."/>
            <person name="Teles M."/>
            <person name="MacKenzie S."/>
            <person name="Amaro C."/>
        </authorList>
    </citation>
    <scope>NUCLEOTIDE SEQUENCE</scope>
</reference>
<name>A0A0E9PZQ7_ANGAN</name>